<name>A0A316Z7Y5_9BASI</name>
<reference evidence="2 3" key="1">
    <citation type="journal article" date="2018" name="Mol. Biol. Evol.">
        <title>Broad Genomic Sampling Reveals a Smut Pathogenic Ancestry of the Fungal Clade Ustilaginomycotina.</title>
        <authorList>
            <person name="Kijpornyongpan T."/>
            <person name="Mondo S.J."/>
            <person name="Barry K."/>
            <person name="Sandor L."/>
            <person name="Lee J."/>
            <person name="Lipzen A."/>
            <person name="Pangilinan J."/>
            <person name="LaButti K."/>
            <person name="Hainaut M."/>
            <person name="Henrissat B."/>
            <person name="Grigoriev I.V."/>
            <person name="Spatafora J.W."/>
            <person name="Aime M.C."/>
        </authorList>
    </citation>
    <scope>NUCLEOTIDE SEQUENCE [LARGE SCALE GENOMIC DNA]</scope>
    <source>
        <strain evidence="2 3">MCA 4186</strain>
    </source>
</reference>
<evidence type="ECO:0000256" key="1">
    <source>
        <dbReference type="SAM" id="MobiDB-lite"/>
    </source>
</evidence>
<dbReference type="GeneID" id="37273212"/>
<protein>
    <submittedName>
        <fullName evidence="2">Uncharacterized protein</fullName>
    </submittedName>
</protein>
<dbReference type="EMBL" id="KZ819294">
    <property type="protein sequence ID" value="PWN97709.1"/>
    <property type="molecule type" value="Genomic_DNA"/>
</dbReference>
<organism evidence="2 3">
    <name type="scientific">Tilletiopsis washingtonensis</name>
    <dbReference type="NCBI Taxonomy" id="58919"/>
    <lineage>
        <taxon>Eukaryota</taxon>
        <taxon>Fungi</taxon>
        <taxon>Dikarya</taxon>
        <taxon>Basidiomycota</taxon>
        <taxon>Ustilaginomycotina</taxon>
        <taxon>Exobasidiomycetes</taxon>
        <taxon>Entylomatales</taxon>
        <taxon>Entylomatales incertae sedis</taxon>
        <taxon>Tilletiopsis</taxon>
    </lineage>
</organism>
<sequence length="175" mass="18235">MRVLRLHGPPSAGLRSLAAQRKPSFLLPSAAGGLSAESLPRCTCEQRSAARHTMQGRVAVAQATARALAASFMRLRRARGAPRRLSLPQRQRADSGPRPRIAATPCGAAAAAAKLACAGEPAGSMVPAAAQRRGGSSCSAACWSEGQSAAMDERSSLALPAPYACFHFAPLCFRR</sequence>
<dbReference type="RefSeq" id="XP_025597988.1">
    <property type="nucleotide sequence ID" value="XM_025745668.1"/>
</dbReference>
<dbReference type="Proteomes" id="UP000245946">
    <property type="component" value="Unassembled WGS sequence"/>
</dbReference>
<proteinExistence type="predicted"/>
<evidence type="ECO:0000313" key="2">
    <source>
        <dbReference type="EMBL" id="PWN97709.1"/>
    </source>
</evidence>
<keyword evidence="3" id="KW-1185">Reference proteome</keyword>
<accession>A0A316Z7Y5</accession>
<feature type="region of interest" description="Disordered" evidence="1">
    <location>
        <begin position="80"/>
        <end position="100"/>
    </location>
</feature>
<gene>
    <name evidence="2" type="ORF">FA09DRAFT_44308</name>
</gene>
<dbReference type="AlphaFoldDB" id="A0A316Z7Y5"/>
<evidence type="ECO:0000313" key="3">
    <source>
        <dbReference type="Proteomes" id="UP000245946"/>
    </source>
</evidence>